<gene>
    <name evidence="1" type="ORF">BV22DRAFT_714341</name>
</gene>
<sequence>MISNRSASLAYWSRTKRPYGLNRNRRDIHMLLPAAFTRAGKTRRKNRSTSSACLNDVSRIKLQSIFKSLRARRKAATSRPLSGDSSSRRPLPRSVPNNRNRSHMRRPLLTGGLGGSYATLPSSSALERSEDSPSTLYRVNMDVSSFQLTSPAPHFSPPANRVLPSSPSVFALRTDFRGDYLIAQLGKNLERMSLNDDRRVHVDPYATQGIIKPHRAEYTAIPPIRDDQSTFELQRDTSIEMGKDDDPVRSPDTHYTWLDAPTIIITSAESESKYPRLLRSSAIKGFVDITNSSVPELSDDPFTFTYAPPCVSLSYSLPPPPSPGDLSASSLDWNAPETPSPCYFQPEDLEALSHPPLDPLLADVFMLPRFSLPPLEARLFVSSST</sequence>
<proteinExistence type="predicted"/>
<comment type="caution">
    <text evidence="1">The sequence shown here is derived from an EMBL/GenBank/DDBJ whole genome shotgun (WGS) entry which is preliminary data.</text>
</comment>
<reference evidence="1" key="1">
    <citation type="journal article" date="2021" name="New Phytol.">
        <title>Evolutionary innovations through gain and loss of genes in the ectomycorrhizal Boletales.</title>
        <authorList>
            <person name="Wu G."/>
            <person name="Miyauchi S."/>
            <person name="Morin E."/>
            <person name="Kuo A."/>
            <person name="Drula E."/>
            <person name="Varga T."/>
            <person name="Kohler A."/>
            <person name="Feng B."/>
            <person name="Cao Y."/>
            <person name="Lipzen A."/>
            <person name="Daum C."/>
            <person name="Hundley H."/>
            <person name="Pangilinan J."/>
            <person name="Johnson J."/>
            <person name="Barry K."/>
            <person name="LaButti K."/>
            <person name="Ng V."/>
            <person name="Ahrendt S."/>
            <person name="Min B."/>
            <person name="Choi I.G."/>
            <person name="Park H."/>
            <person name="Plett J.M."/>
            <person name="Magnuson J."/>
            <person name="Spatafora J.W."/>
            <person name="Nagy L.G."/>
            <person name="Henrissat B."/>
            <person name="Grigoriev I.V."/>
            <person name="Yang Z.L."/>
            <person name="Xu J."/>
            <person name="Martin F.M."/>
        </authorList>
    </citation>
    <scope>NUCLEOTIDE SEQUENCE</scope>
    <source>
        <strain evidence="1">KUC20120723A-06</strain>
    </source>
</reference>
<accession>A0ACB8B8M4</accession>
<name>A0ACB8B8M4_9AGAM</name>
<protein>
    <submittedName>
        <fullName evidence="1">Uncharacterized protein</fullName>
    </submittedName>
</protein>
<evidence type="ECO:0000313" key="2">
    <source>
        <dbReference type="Proteomes" id="UP000790709"/>
    </source>
</evidence>
<evidence type="ECO:0000313" key="1">
    <source>
        <dbReference type="EMBL" id="KAH7921634.1"/>
    </source>
</evidence>
<organism evidence="1 2">
    <name type="scientific">Leucogyrophana mollusca</name>
    <dbReference type="NCBI Taxonomy" id="85980"/>
    <lineage>
        <taxon>Eukaryota</taxon>
        <taxon>Fungi</taxon>
        <taxon>Dikarya</taxon>
        <taxon>Basidiomycota</taxon>
        <taxon>Agaricomycotina</taxon>
        <taxon>Agaricomycetes</taxon>
        <taxon>Agaricomycetidae</taxon>
        <taxon>Boletales</taxon>
        <taxon>Boletales incertae sedis</taxon>
        <taxon>Leucogyrophana</taxon>
    </lineage>
</organism>
<dbReference type="Proteomes" id="UP000790709">
    <property type="component" value="Unassembled WGS sequence"/>
</dbReference>
<dbReference type="EMBL" id="MU266517">
    <property type="protein sequence ID" value="KAH7921634.1"/>
    <property type="molecule type" value="Genomic_DNA"/>
</dbReference>
<keyword evidence="2" id="KW-1185">Reference proteome</keyword>